<dbReference type="PIRSF" id="PIRSF016578">
    <property type="entry name" value="HsaA"/>
    <property type="match status" value="1"/>
</dbReference>
<organism evidence="1 2">
    <name type="scientific">Pseudobacter ginsenosidimutans</name>
    <dbReference type="NCBI Taxonomy" id="661488"/>
    <lineage>
        <taxon>Bacteria</taxon>
        <taxon>Pseudomonadati</taxon>
        <taxon>Bacteroidota</taxon>
        <taxon>Chitinophagia</taxon>
        <taxon>Chitinophagales</taxon>
        <taxon>Chitinophagaceae</taxon>
        <taxon>Pseudobacter</taxon>
    </lineage>
</organism>
<evidence type="ECO:0000313" key="1">
    <source>
        <dbReference type="EMBL" id="RZS67192.1"/>
    </source>
</evidence>
<dbReference type="InterPro" id="IPR046373">
    <property type="entry name" value="Acyl-CoA_Oxase/DH_mid-dom_sf"/>
</dbReference>
<dbReference type="Proteomes" id="UP000293874">
    <property type="component" value="Unassembled WGS sequence"/>
</dbReference>
<dbReference type="GO" id="GO:0050660">
    <property type="term" value="F:flavin adenine dinucleotide binding"/>
    <property type="evidence" value="ECO:0007669"/>
    <property type="project" value="InterPro"/>
</dbReference>
<dbReference type="InterPro" id="IPR037069">
    <property type="entry name" value="AcylCoA_DH/ox_N_sf"/>
</dbReference>
<dbReference type="SUPFAM" id="SSF56645">
    <property type="entry name" value="Acyl-CoA dehydrogenase NM domain-like"/>
    <property type="match status" value="1"/>
</dbReference>
<evidence type="ECO:0000313" key="2">
    <source>
        <dbReference type="Proteomes" id="UP000293874"/>
    </source>
</evidence>
<dbReference type="RefSeq" id="WP_130544055.1">
    <property type="nucleotide sequence ID" value="NZ_CP042431.1"/>
</dbReference>
<dbReference type="GO" id="GO:0016627">
    <property type="term" value="F:oxidoreductase activity, acting on the CH-CH group of donors"/>
    <property type="evidence" value="ECO:0007669"/>
    <property type="project" value="InterPro"/>
</dbReference>
<dbReference type="Gene3D" id="1.10.540.10">
    <property type="entry name" value="Acyl-CoA dehydrogenase/oxidase, N-terminal domain"/>
    <property type="match status" value="1"/>
</dbReference>
<dbReference type="Gene3D" id="2.40.110.10">
    <property type="entry name" value="Butyryl-CoA Dehydrogenase, subunit A, domain 2"/>
    <property type="match status" value="1"/>
</dbReference>
<gene>
    <name evidence="1" type="ORF">EV199_5578</name>
</gene>
<keyword evidence="2" id="KW-1185">Reference proteome</keyword>
<dbReference type="EMBL" id="SGXA01000004">
    <property type="protein sequence ID" value="RZS67192.1"/>
    <property type="molecule type" value="Genomic_DNA"/>
</dbReference>
<dbReference type="InterPro" id="IPR009100">
    <property type="entry name" value="AcylCoA_DH/oxidase_NM_dom_sf"/>
</dbReference>
<protein>
    <submittedName>
        <fullName evidence="1">Alkylation response protein AidB-like acyl-CoA dehydrogenase</fullName>
    </submittedName>
</protein>
<proteinExistence type="predicted"/>
<comment type="caution">
    <text evidence="1">The sequence shown here is derived from an EMBL/GenBank/DDBJ whole genome shotgun (WGS) entry which is preliminary data.</text>
</comment>
<name>A0A4Q7MKA2_9BACT</name>
<reference evidence="1 2" key="1">
    <citation type="submission" date="2019-02" db="EMBL/GenBank/DDBJ databases">
        <title>Genomic Encyclopedia of Type Strains, Phase IV (KMG-IV): sequencing the most valuable type-strain genomes for metagenomic binning, comparative biology and taxonomic classification.</title>
        <authorList>
            <person name="Goeker M."/>
        </authorList>
    </citation>
    <scope>NUCLEOTIDE SEQUENCE [LARGE SCALE GENOMIC DNA]</scope>
    <source>
        <strain evidence="1 2">DSM 18116</strain>
    </source>
</reference>
<accession>A0A4Q7MKA2</accession>
<sequence>MNIPFSELIATEAAEMIRNTAAASEQFNQLHPAQLELIYRNNWFNLFVPKASGGLELSFPEALQLEEALAWVDGSFGWTITLCSGANFFIGFLEPAIAGELFSNPKVCFAGSGAATGTAELKADGYHIAGHWKYATGAPHATVFTCVCNLKENGAILKDGNGIAAAAAFWLYPSEVKLQQDWNMMGMRATASLSFEAGPLIVPTNRRFEIDPAYAVLSQAVYRFPFLQFAEATLCANFSGMAMRFLELYFHHAAEPDKAALKLQQELMQARDIFYEKINSSWTSLLQQSHIPDGLLTEISKCSRELYAVCGKLMQVLYPAMGMHAAESNTEANRIWRNFYTASQHKLLREI</sequence>
<dbReference type="OrthoDB" id="1170793at2"/>
<dbReference type="AlphaFoldDB" id="A0A4Q7MKA2"/>
<dbReference type="Gene3D" id="1.20.140.10">
    <property type="entry name" value="Butyryl-CoA Dehydrogenase, subunit A, domain 3"/>
    <property type="match status" value="1"/>
</dbReference>